<dbReference type="Pfam" id="PF09851">
    <property type="entry name" value="SHOCT"/>
    <property type="match status" value="1"/>
</dbReference>
<evidence type="ECO:0000313" key="11">
    <source>
        <dbReference type="Proteomes" id="UP001550850"/>
    </source>
</evidence>
<gene>
    <name evidence="10" type="ORF">AB0E65_08335</name>
</gene>
<feature type="domain" description="SHOCT" evidence="8">
    <location>
        <begin position="109"/>
        <end position="135"/>
    </location>
</feature>
<feature type="domain" description="Cardiolipin synthase N-terminal" evidence="9">
    <location>
        <begin position="28"/>
        <end position="73"/>
    </location>
</feature>
<dbReference type="Proteomes" id="UP001550850">
    <property type="component" value="Unassembled WGS sequence"/>
</dbReference>
<evidence type="ECO:0000256" key="5">
    <source>
        <dbReference type="ARBA" id="ARBA00023136"/>
    </source>
</evidence>
<organism evidence="10 11">
    <name type="scientific">Streptomyces fragilis</name>
    <dbReference type="NCBI Taxonomy" id="67301"/>
    <lineage>
        <taxon>Bacteria</taxon>
        <taxon>Bacillati</taxon>
        <taxon>Actinomycetota</taxon>
        <taxon>Actinomycetes</taxon>
        <taxon>Kitasatosporales</taxon>
        <taxon>Streptomycetaceae</taxon>
        <taxon>Streptomyces</taxon>
    </lineage>
</organism>
<evidence type="ECO:0000256" key="7">
    <source>
        <dbReference type="SAM" id="Phobius"/>
    </source>
</evidence>
<protein>
    <submittedName>
        <fullName evidence="10">SHOCT domain-containing protein</fullName>
    </submittedName>
</protein>
<sequence length="153" mass="17254">MHAPTYLAYDFPLLGALWTMFVFFLWVMWFALLFRVIIDVFRDDAMSGWAKAGWLVVCTFVPFLGVFLYVLVRGKDMGRRERAQARAQREELREYFADGGDGGRRSSVDELARLSEIRAKGDITDEEFRRAKELVLSGHGPAGPGPSSQPSGS</sequence>
<dbReference type="InterPro" id="IPR018649">
    <property type="entry name" value="SHOCT"/>
</dbReference>
<dbReference type="EMBL" id="JBEZUR010000008">
    <property type="protein sequence ID" value="MEU3554216.1"/>
    <property type="molecule type" value="Genomic_DNA"/>
</dbReference>
<accession>A0ABV2YES4</accession>
<evidence type="ECO:0000259" key="8">
    <source>
        <dbReference type="Pfam" id="PF09851"/>
    </source>
</evidence>
<keyword evidence="4 7" id="KW-1133">Transmembrane helix</keyword>
<keyword evidence="11" id="KW-1185">Reference proteome</keyword>
<name>A0ABV2YES4_9ACTN</name>
<evidence type="ECO:0000256" key="1">
    <source>
        <dbReference type="ARBA" id="ARBA00004651"/>
    </source>
</evidence>
<comment type="subcellular location">
    <subcellularLocation>
        <location evidence="1">Cell membrane</location>
        <topology evidence="1">Multi-pass membrane protein</topology>
    </subcellularLocation>
</comment>
<evidence type="ECO:0000256" key="2">
    <source>
        <dbReference type="ARBA" id="ARBA00022475"/>
    </source>
</evidence>
<dbReference type="Pfam" id="PF13396">
    <property type="entry name" value="PLDc_N"/>
    <property type="match status" value="1"/>
</dbReference>
<keyword evidence="2" id="KW-1003">Cell membrane</keyword>
<evidence type="ECO:0000256" key="6">
    <source>
        <dbReference type="SAM" id="MobiDB-lite"/>
    </source>
</evidence>
<feature type="transmembrane region" description="Helical" evidence="7">
    <location>
        <begin position="52"/>
        <end position="72"/>
    </location>
</feature>
<keyword evidence="3 7" id="KW-0812">Transmembrane</keyword>
<comment type="caution">
    <text evidence="10">The sequence shown here is derived from an EMBL/GenBank/DDBJ whole genome shotgun (WGS) entry which is preliminary data.</text>
</comment>
<feature type="transmembrane region" description="Helical" evidence="7">
    <location>
        <begin position="12"/>
        <end position="32"/>
    </location>
</feature>
<evidence type="ECO:0000256" key="3">
    <source>
        <dbReference type="ARBA" id="ARBA00022692"/>
    </source>
</evidence>
<reference evidence="10 11" key="1">
    <citation type="submission" date="2024-06" db="EMBL/GenBank/DDBJ databases">
        <title>The Natural Products Discovery Center: Release of the First 8490 Sequenced Strains for Exploring Actinobacteria Biosynthetic Diversity.</title>
        <authorList>
            <person name="Kalkreuter E."/>
            <person name="Kautsar S.A."/>
            <person name="Yang D."/>
            <person name="Bader C.D."/>
            <person name="Teijaro C.N."/>
            <person name="Fluegel L."/>
            <person name="Davis C.M."/>
            <person name="Simpson J.R."/>
            <person name="Lauterbach L."/>
            <person name="Steele A.D."/>
            <person name="Gui C."/>
            <person name="Meng S."/>
            <person name="Li G."/>
            <person name="Viehrig K."/>
            <person name="Ye F."/>
            <person name="Su P."/>
            <person name="Kiefer A.F."/>
            <person name="Nichols A."/>
            <person name="Cepeda A.J."/>
            <person name="Yan W."/>
            <person name="Fan B."/>
            <person name="Jiang Y."/>
            <person name="Adhikari A."/>
            <person name="Zheng C.-J."/>
            <person name="Schuster L."/>
            <person name="Cowan T.M."/>
            <person name="Smanski M.J."/>
            <person name="Chevrette M.G."/>
            <person name="De Carvalho L.P.S."/>
            <person name="Shen B."/>
        </authorList>
    </citation>
    <scope>NUCLEOTIDE SEQUENCE [LARGE SCALE GENOMIC DNA]</scope>
    <source>
        <strain evidence="10 11">NPDC038104</strain>
    </source>
</reference>
<evidence type="ECO:0000259" key="9">
    <source>
        <dbReference type="Pfam" id="PF13396"/>
    </source>
</evidence>
<feature type="region of interest" description="Disordered" evidence="6">
    <location>
        <begin position="134"/>
        <end position="153"/>
    </location>
</feature>
<evidence type="ECO:0000313" key="10">
    <source>
        <dbReference type="EMBL" id="MEU3554216.1"/>
    </source>
</evidence>
<keyword evidence="5 7" id="KW-0472">Membrane</keyword>
<evidence type="ECO:0000256" key="4">
    <source>
        <dbReference type="ARBA" id="ARBA00022989"/>
    </source>
</evidence>
<proteinExistence type="predicted"/>
<dbReference type="RefSeq" id="WP_108954569.1">
    <property type="nucleotide sequence ID" value="NZ_BEVZ01000004.1"/>
</dbReference>
<dbReference type="InterPro" id="IPR027379">
    <property type="entry name" value="CLS_N"/>
</dbReference>